<dbReference type="PANTHER" id="PTHR43775:SF46">
    <property type="entry name" value="FUMIGERMIN SYNTHASE"/>
    <property type="match status" value="1"/>
</dbReference>
<dbReference type="InterPro" id="IPR020807">
    <property type="entry name" value="PKS_DH"/>
</dbReference>
<dbReference type="Gene3D" id="3.10.129.110">
    <property type="entry name" value="Polyketide synthase dehydratase"/>
    <property type="match status" value="1"/>
</dbReference>
<dbReference type="InterPro" id="IPR011032">
    <property type="entry name" value="GroES-like_sf"/>
</dbReference>
<dbReference type="InterPro" id="IPR013154">
    <property type="entry name" value="ADH-like_N"/>
</dbReference>
<dbReference type="InterPro" id="IPR013149">
    <property type="entry name" value="ADH-like_C"/>
</dbReference>
<dbReference type="InterPro" id="IPR029063">
    <property type="entry name" value="SAM-dependent_MTases_sf"/>
</dbReference>
<dbReference type="Pfam" id="PF00698">
    <property type="entry name" value="Acyl_transf_1"/>
    <property type="match status" value="1"/>
</dbReference>
<feature type="region of interest" description="C-terminal hotdog fold" evidence="6">
    <location>
        <begin position="1040"/>
        <end position="1182"/>
    </location>
</feature>
<dbReference type="InterPro" id="IPR016036">
    <property type="entry name" value="Malonyl_transacylase_ACP-bd"/>
</dbReference>
<dbReference type="InterPro" id="IPR016035">
    <property type="entry name" value="Acyl_Trfase/lysoPLipase"/>
</dbReference>
<dbReference type="InterPro" id="IPR020843">
    <property type="entry name" value="ER"/>
</dbReference>
<dbReference type="PROSITE" id="PS52019">
    <property type="entry name" value="PKS_MFAS_DH"/>
    <property type="match status" value="1"/>
</dbReference>
<name>A0ABY0GZW3_9PEZI</name>
<dbReference type="InterPro" id="IPR049900">
    <property type="entry name" value="PKS_mFAS_DH"/>
</dbReference>
<evidence type="ECO:0000256" key="6">
    <source>
        <dbReference type="PROSITE-ProRule" id="PRU01363"/>
    </source>
</evidence>
<evidence type="ECO:0000259" key="8">
    <source>
        <dbReference type="PROSITE" id="PS52004"/>
    </source>
</evidence>
<dbReference type="Pfam" id="PF00109">
    <property type="entry name" value="ketoacyl-synt"/>
    <property type="match status" value="1"/>
</dbReference>
<dbReference type="PROSITE" id="PS52004">
    <property type="entry name" value="KS3_2"/>
    <property type="match status" value="1"/>
</dbReference>
<dbReference type="Pfam" id="PF08240">
    <property type="entry name" value="ADH_N"/>
    <property type="match status" value="1"/>
</dbReference>
<dbReference type="EMBL" id="QJNS01000254">
    <property type="protein sequence ID" value="RYO81320.1"/>
    <property type="molecule type" value="Genomic_DNA"/>
</dbReference>
<feature type="active site" description="Proton acceptor; for dehydratase activity" evidence="6">
    <location>
        <position position="931"/>
    </location>
</feature>
<dbReference type="InterPro" id="IPR049552">
    <property type="entry name" value="PKS_DH_N"/>
</dbReference>
<evidence type="ECO:0000313" key="11">
    <source>
        <dbReference type="Proteomes" id="UP000294003"/>
    </source>
</evidence>
<keyword evidence="3" id="KW-0808">Transferase</keyword>
<dbReference type="InterPro" id="IPR016039">
    <property type="entry name" value="Thiolase-like"/>
</dbReference>
<dbReference type="CDD" id="cd05195">
    <property type="entry name" value="enoyl_red"/>
    <property type="match status" value="1"/>
</dbReference>
<dbReference type="Pfam" id="PF08242">
    <property type="entry name" value="Methyltransf_12"/>
    <property type="match status" value="1"/>
</dbReference>
<dbReference type="InterPro" id="IPR013217">
    <property type="entry name" value="Methyltransf_12"/>
</dbReference>
<dbReference type="InterPro" id="IPR014030">
    <property type="entry name" value="Ketoacyl_synth_N"/>
</dbReference>
<dbReference type="Gene3D" id="3.40.366.10">
    <property type="entry name" value="Malonyl-Coenzyme A Acyl Carrier Protein, domain 2"/>
    <property type="match status" value="1"/>
</dbReference>
<feature type="domain" description="PKS/mFAS DH" evidence="9">
    <location>
        <begin position="899"/>
        <end position="1182"/>
    </location>
</feature>
<comment type="caution">
    <text evidence="10">The sequence shown here is derived from an EMBL/GenBank/DDBJ whole genome shotgun (WGS) entry which is preliminary data.</text>
</comment>
<dbReference type="InterPro" id="IPR014043">
    <property type="entry name" value="Acyl_transferase_dom"/>
</dbReference>
<dbReference type="SUPFAM" id="SSF53901">
    <property type="entry name" value="Thiolase-like"/>
    <property type="match status" value="1"/>
</dbReference>
<dbReference type="Pfam" id="PF00107">
    <property type="entry name" value="ADH_zinc_N"/>
    <property type="match status" value="1"/>
</dbReference>
<dbReference type="SMART" id="SM00827">
    <property type="entry name" value="PKS_AT"/>
    <property type="match status" value="1"/>
</dbReference>
<dbReference type="SMART" id="SM00825">
    <property type="entry name" value="PKS_KS"/>
    <property type="match status" value="1"/>
</dbReference>
<dbReference type="Gene3D" id="3.40.50.150">
    <property type="entry name" value="Vaccinia Virus protein VP39"/>
    <property type="match status" value="1"/>
</dbReference>
<feature type="active site" description="Proton donor; for dehydratase activity" evidence="6">
    <location>
        <position position="1101"/>
    </location>
</feature>
<sequence>MSDEIVTSFAGEEAGRGRQQGRNGYKDSGSDILTPSSDRASAEFAEPATCERGNDNGMLRGCPIAICGIAMRLPGGIDSGDGFWDLLVNGRDARSKIPGNRYNVEGFDDSLGEKESIRAKFGYFLNQDLSHFDPSFFSMTKRELEKCDPQQRLLLEVTWECFEDAAETKYRGQRIGCYVGTFGDDWVQYRSKEPQNPGNYILTGSGDYMIANRVSYEYDLRGPSTVIKTACSASLVALHNACRDLEAGDATAAVVAGTNLIMSPATFAAMTSEGVLSPEGSCKTFDASADGFARADGITALYIKRLDHALHDGNPVRAIIRGSATNSDGKSPGLLVPRADAQEMLIRQVYADAGLDPSDTSFVECHGTGTPIGDPIETTAIGNVFGTHGVYLGSVKPNVGHGEGSAGITSVIKAVLALEHKIIPPNIKFKNPNPRKRDAIVDQDASQPELIVFSANTQPSLERQIELHQKYALQHPDEIRKIAFTRALRRERLSHKAFTVIQPGRVIETSTAVKSAAKSFNHNVIMVFSGQGAQWAGMGAQLLTNKQFLEDITAMDKILHGLKNPPTWTIMSELQKFGEASEVNKAELAQPLCTVLQIALFHQFERLGITPGAVVGHSSGEIAAAYAAGYITLEFAIAAAYYRGFVVRDGSAAGAMAAIGLGADQLRDILREGVTLACENSPESTTLSGGRRAVEEAVLSIQERQPGVFARTLKVDVAYHSPCMAAAGEKYLRLLQQEDLSCAASRDRARALFISSVSGKAIDDTDAFGLDYWVSNLVSPVRFSSAVTHLLGLSGDGGLFLEIGPHSTLAGPLRQICAASNRACNYITSQTRNSDSAVSLLSAIGKLYQENVNIDFAPLFPHGRAISGLPPYPWDHSGPSFWYESRLSQAWRTRKYPRHCLLGTRSPESPEEEPLWRNLLHLEEAPWIADHKVGDDIVFPFAGYVAMAGEAIRQVAGTAIGSGYSLRHFKVRTALVLNDSGPVEVVTTLRQKRLTDSDDSTWFDFTVTSLTGSNWIKHCEGEATQMEVPRKPISEPKTLPRQIPAAAFYQAMNKLGFRYGPEFQGLSEIATSATEYLAEAKLVDVHNHSASPFTLHPAAIDACLQLLVVAGAKGLLRNIDGLQVPTLIEELEISRGAAAMHACAWSKGSDLRRGRIECVADGRTVLRLRGLQLAPLDDDHKLKSGDVHAAAQLRWVPDFDFVDPRTLLRAPKSDKSQTDLQQELTLLCMLEEADKIASLTPCQPHLEKFRDWLNRQVRDAEDGRFPLVTGAARLTRLGSTERQSLIKARLRVLENGNKRALAIATARISEHAESIFTGSRGALDVLMQDNVLTELYNEDSFGYGDFVRLLSNSRPDLRILEVGAGTGGTTELILRGLVDEAGLPAYSVYTYTDVSAGFFGKAKQRFSYAHNMEYKVFDITKSPFDQGFDKKAGAYDLILAANVVHATPCIRESLANMASLLKPDGILVLTELCGISRAPNYPFGHLAGWWLGEGDGRPDQPYITVERWDSELKAVGLTGADVACYDHAEEAYRTNAAIISRMKADSTPPEKKAALLCNDENSGVAHALKISLASAGWDITPCRLTARPPTQQDIISCLDLEGKGFGELTEQSFKDFKTFVQGLGKEKLLWLTRPIQIKCMDPRSAQVIGVTRTLRSELALSVFTLEIYENEPEFASLVSRVFEKIRSQEDAGNLAPDKEFVVDGGVVRIPRYHPFSLTDKLREGQTDAESVTAFRKTVQVEKLGSLDTLHWRDEPLPPTIPDDHVEVETRAMGLNFRDMLIAMGMISQDGSGSVALGFEAAGVVRRVGSAAWGLAPGDRVIAFYPGSLATHLTLPVGLVVRIPDGLSFEEAATVPVCFATVLHSLVSIGRLAAGQSVLIHSACGGVGLTAIQVCRMLGAEMYLTVGSRRKIEYLVERYGIPRSRIFNSRDASFVEGVMRETSGRGVDLVLNSLSGDLLHESWKIALITG</sequence>
<dbReference type="InterPro" id="IPR049551">
    <property type="entry name" value="PKS_DH_C"/>
</dbReference>
<feature type="domain" description="Ketosynthase family 3 (KS3)" evidence="8">
    <location>
        <begin position="61"/>
        <end position="463"/>
    </location>
</feature>
<dbReference type="InterPro" id="IPR014031">
    <property type="entry name" value="Ketoacyl_synth_C"/>
</dbReference>
<keyword evidence="1" id="KW-0596">Phosphopantetheine</keyword>
<dbReference type="SUPFAM" id="SSF52151">
    <property type="entry name" value="FabD/lysophospholipase-like"/>
    <property type="match status" value="1"/>
</dbReference>
<organism evidence="10 11">
    <name type="scientific">Monosporascus cannonballus</name>
    <dbReference type="NCBI Taxonomy" id="155416"/>
    <lineage>
        <taxon>Eukaryota</taxon>
        <taxon>Fungi</taxon>
        <taxon>Dikarya</taxon>
        <taxon>Ascomycota</taxon>
        <taxon>Pezizomycotina</taxon>
        <taxon>Sordariomycetes</taxon>
        <taxon>Xylariomycetidae</taxon>
        <taxon>Xylariales</taxon>
        <taxon>Xylariales incertae sedis</taxon>
        <taxon>Monosporascus</taxon>
    </lineage>
</organism>
<dbReference type="SMART" id="SM00826">
    <property type="entry name" value="PKS_DH"/>
    <property type="match status" value="1"/>
</dbReference>
<accession>A0ABY0GZW3</accession>
<dbReference type="Pfam" id="PF02801">
    <property type="entry name" value="Ketoacyl-synt_C"/>
    <property type="match status" value="1"/>
</dbReference>
<dbReference type="InterPro" id="IPR036291">
    <property type="entry name" value="NAD(P)-bd_dom_sf"/>
</dbReference>
<dbReference type="InterPro" id="IPR042104">
    <property type="entry name" value="PKS_dehydratase_sf"/>
</dbReference>
<dbReference type="SMART" id="SM00829">
    <property type="entry name" value="PKS_ER"/>
    <property type="match status" value="1"/>
</dbReference>
<dbReference type="SUPFAM" id="SSF55048">
    <property type="entry name" value="Probable ACP-binding domain of malonyl-CoA ACP transacylase"/>
    <property type="match status" value="1"/>
</dbReference>
<dbReference type="InterPro" id="IPR018201">
    <property type="entry name" value="Ketoacyl_synth_AS"/>
</dbReference>
<keyword evidence="2" id="KW-0597">Phosphoprotein</keyword>
<dbReference type="InterPro" id="IPR001227">
    <property type="entry name" value="Ac_transferase_dom_sf"/>
</dbReference>
<evidence type="ECO:0008006" key="12">
    <source>
        <dbReference type="Google" id="ProtNLM"/>
    </source>
</evidence>
<evidence type="ECO:0000259" key="9">
    <source>
        <dbReference type="PROSITE" id="PS52019"/>
    </source>
</evidence>
<dbReference type="SUPFAM" id="SSF53335">
    <property type="entry name" value="S-adenosyl-L-methionine-dependent methyltransferases"/>
    <property type="match status" value="1"/>
</dbReference>
<evidence type="ECO:0000256" key="7">
    <source>
        <dbReference type="SAM" id="MobiDB-lite"/>
    </source>
</evidence>
<dbReference type="Gene3D" id="3.40.47.10">
    <property type="match status" value="1"/>
</dbReference>
<dbReference type="InterPro" id="IPR020841">
    <property type="entry name" value="PKS_Beta-ketoAc_synthase_dom"/>
</dbReference>
<dbReference type="PANTHER" id="PTHR43775">
    <property type="entry name" value="FATTY ACID SYNTHASE"/>
    <property type="match status" value="1"/>
</dbReference>
<feature type="region of interest" description="Disordered" evidence="7">
    <location>
        <begin position="1"/>
        <end position="50"/>
    </location>
</feature>
<dbReference type="Gene3D" id="3.90.180.10">
    <property type="entry name" value="Medium-chain alcohol dehydrogenases, catalytic domain"/>
    <property type="match status" value="1"/>
</dbReference>
<dbReference type="InterPro" id="IPR050091">
    <property type="entry name" value="PKS_NRPS_Biosynth_Enz"/>
</dbReference>
<dbReference type="SUPFAM" id="SSF50129">
    <property type="entry name" value="GroES-like"/>
    <property type="match status" value="1"/>
</dbReference>
<evidence type="ECO:0000256" key="2">
    <source>
        <dbReference type="ARBA" id="ARBA00022553"/>
    </source>
</evidence>
<evidence type="ECO:0000313" key="10">
    <source>
        <dbReference type="EMBL" id="RYO81320.1"/>
    </source>
</evidence>
<proteinExistence type="predicted"/>
<gene>
    <name evidence="10" type="ORF">DL762_007166</name>
</gene>
<evidence type="ECO:0000256" key="1">
    <source>
        <dbReference type="ARBA" id="ARBA00022450"/>
    </source>
</evidence>
<evidence type="ECO:0000256" key="4">
    <source>
        <dbReference type="ARBA" id="ARBA00023268"/>
    </source>
</evidence>
<dbReference type="SUPFAM" id="SSF51735">
    <property type="entry name" value="NAD(P)-binding Rossmann-fold domains"/>
    <property type="match status" value="1"/>
</dbReference>
<dbReference type="Gene3D" id="3.30.70.3290">
    <property type="match status" value="1"/>
</dbReference>
<protein>
    <recommendedName>
        <fullName evidence="12">Carrier domain-containing protein</fullName>
    </recommendedName>
</protein>
<evidence type="ECO:0000256" key="3">
    <source>
        <dbReference type="ARBA" id="ARBA00022679"/>
    </source>
</evidence>
<dbReference type="Pfam" id="PF21089">
    <property type="entry name" value="PKS_DH_N"/>
    <property type="match status" value="1"/>
</dbReference>
<feature type="region of interest" description="N-terminal hotdog fold" evidence="6">
    <location>
        <begin position="899"/>
        <end position="1030"/>
    </location>
</feature>
<dbReference type="PROSITE" id="PS00606">
    <property type="entry name" value="KS3_1"/>
    <property type="match status" value="1"/>
</dbReference>
<keyword evidence="5" id="KW-0012">Acyltransferase</keyword>
<dbReference type="CDD" id="cd00833">
    <property type="entry name" value="PKS"/>
    <property type="match status" value="1"/>
</dbReference>
<keyword evidence="11" id="KW-1185">Reference proteome</keyword>
<dbReference type="Pfam" id="PF14765">
    <property type="entry name" value="PS-DH"/>
    <property type="match status" value="1"/>
</dbReference>
<keyword evidence="4" id="KW-0511">Multifunctional enzyme</keyword>
<evidence type="ECO:0000256" key="5">
    <source>
        <dbReference type="ARBA" id="ARBA00023315"/>
    </source>
</evidence>
<reference evidence="10 11" key="1">
    <citation type="submission" date="2018-06" db="EMBL/GenBank/DDBJ databases">
        <title>Complete Genomes of Monosporascus.</title>
        <authorList>
            <person name="Robinson A.J."/>
            <person name="Natvig D.O."/>
        </authorList>
    </citation>
    <scope>NUCLEOTIDE SEQUENCE [LARGE SCALE GENOMIC DNA]</scope>
    <source>
        <strain evidence="10 11">CBS 609.92</strain>
    </source>
</reference>
<dbReference type="CDD" id="cd02440">
    <property type="entry name" value="AdoMet_MTases"/>
    <property type="match status" value="1"/>
</dbReference>
<dbReference type="Proteomes" id="UP000294003">
    <property type="component" value="Unassembled WGS sequence"/>
</dbReference>